<comment type="catalytic activity">
    <reaction evidence="8">
        <text>adenylyl-molybdopterin + molybdate = Mo-molybdopterin + AMP + H(+)</text>
        <dbReference type="Rhea" id="RHEA:35047"/>
        <dbReference type="ChEBI" id="CHEBI:15378"/>
        <dbReference type="ChEBI" id="CHEBI:36264"/>
        <dbReference type="ChEBI" id="CHEBI:62727"/>
        <dbReference type="ChEBI" id="CHEBI:71302"/>
        <dbReference type="ChEBI" id="CHEBI:456215"/>
        <dbReference type="EC" id="2.10.1.1"/>
    </reaction>
</comment>
<dbReference type="RefSeq" id="WP_057905346.1">
    <property type="nucleotide sequence ID" value="NZ_AZDA01000116.1"/>
</dbReference>
<keyword evidence="9" id="KW-0479">Metal-binding</keyword>
<dbReference type="GO" id="GO:0061599">
    <property type="term" value="F:molybdopterin molybdotransferase activity"/>
    <property type="evidence" value="ECO:0007669"/>
    <property type="project" value="UniProtKB-UniRule"/>
</dbReference>
<comment type="similarity">
    <text evidence="3 9">Belongs to the MoeA family.</text>
</comment>
<dbReference type="NCBIfam" id="NF045515">
    <property type="entry name" value="Glp_gephyrin"/>
    <property type="match status" value="1"/>
</dbReference>
<dbReference type="GO" id="GO:0006777">
    <property type="term" value="P:Mo-molybdopterin cofactor biosynthetic process"/>
    <property type="evidence" value="ECO:0007669"/>
    <property type="project" value="UniProtKB-UniRule"/>
</dbReference>
<dbReference type="SUPFAM" id="SSF53218">
    <property type="entry name" value="Molybdenum cofactor biosynthesis proteins"/>
    <property type="match status" value="1"/>
</dbReference>
<comment type="cofactor">
    <cofactor evidence="9">
        <name>Mg(2+)</name>
        <dbReference type="ChEBI" id="CHEBI:18420"/>
    </cofactor>
</comment>
<dbReference type="Gene3D" id="3.40.980.10">
    <property type="entry name" value="MoaB/Mog-like domain"/>
    <property type="match status" value="1"/>
</dbReference>
<dbReference type="Pfam" id="PF03454">
    <property type="entry name" value="MoeA_C"/>
    <property type="match status" value="1"/>
</dbReference>
<evidence type="ECO:0000256" key="5">
    <source>
        <dbReference type="ARBA" id="ARBA00021108"/>
    </source>
</evidence>
<evidence type="ECO:0000256" key="3">
    <source>
        <dbReference type="ARBA" id="ARBA00010763"/>
    </source>
</evidence>
<dbReference type="Pfam" id="PF03453">
    <property type="entry name" value="MoeA_N"/>
    <property type="match status" value="1"/>
</dbReference>
<evidence type="ECO:0000256" key="1">
    <source>
        <dbReference type="ARBA" id="ARBA00002901"/>
    </source>
</evidence>
<keyword evidence="9" id="KW-0460">Magnesium</keyword>
<dbReference type="GO" id="GO:0046872">
    <property type="term" value="F:metal ion binding"/>
    <property type="evidence" value="ECO:0007669"/>
    <property type="project" value="UniProtKB-UniRule"/>
</dbReference>
<dbReference type="Gene3D" id="2.170.190.11">
    <property type="entry name" value="Molybdopterin biosynthesis moea protein, domain 3"/>
    <property type="match status" value="1"/>
</dbReference>
<dbReference type="PANTHER" id="PTHR10192">
    <property type="entry name" value="MOLYBDOPTERIN BIOSYNTHESIS PROTEIN"/>
    <property type="match status" value="1"/>
</dbReference>
<keyword evidence="9" id="KW-0808">Transferase</keyword>
<gene>
    <name evidence="11" type="ORF">FC07_GL001171</name>
</gene>
<evidence type="ECO:0000256" key="4">
    <source>
        <dbReference type="ARBA" id="ARBA00013269"/>
    </source>
</evidence>
<dbReference type="InterPro" id="IPR036425">
    <property type="entry name" value="MoaB/Mog-like_dom_sf"/>
</dbReference>
<dbReference type="Gene3D" id="2.40.340.10">
    <property type="entry name" value="MoeA, C-terminal, domain IV"/>
    <property type="match status" value="1"/>
</dbReference>
<dbReference type="InterPro" id="IPR038987">
    <property type="entry name" value="MoeA-like"/>
</dbReference>
<dbReference type="EMBL" id="AZDA01000116">
    <property type="protein sequence ID" value="KRK33410.1"/>
    <property type="molecule type" value="Genomic_DNA"/>
</dbReference>
<evidence type="ECO:0000256" key="7">
    <source>
        <dbReference type="ARBA" id="ARBA00023150"/>
    </source>
</evidence>
<dbReference type="PATRIC" id="fig|1423726.3.peg.1217"/>
<dbReference type="InterPro" id="IPR001453">
    <property type="entry name" value="MoaB/Mog_dom"/>
</dbReference>
<dbReference type="CDD" id="cd00887">
    <property type="entry name" value="MoeA"/>
    <property type="match status" value="1"/>
</dbReference>
<dbReference type="UniPathway" id="UPA00344"/>
<dbReference type="PANTHER" id="PTHR10192:SF5">
    <property type="entry name" value="GEPHYRIN"/>
    <property type="match status" value="1"/>
</dbReference>
<reference evidence="11 12" key="1">
    <citation type="journal article" date="2015" name="Genome Announc.">
        <title>Expanding the biotechnology potential of lactobacilli through comparative genomics of 213 strains and associated genera.</title>
        <authorList>
            <person name="Sun Z."/>
            <person name="Harris H.M."/>
            <person name="McCann A."/>
            <person name="Guo C."/>
            <person name="Argimon S."/>
            <person name="Zhang W."/>
            <person name="Yang X."/>
            <person name="Jeffery I.B."/>
            <person name="Cooney J.C."/>
            <person name="Kagawa T.F."/>
            <person name="Liu W."/>
            <person name="Song Y."/>
            <person name="Salvetti E."/>
            <person name="Wrobel A."/>
            <person name="Rasinkangas P."/>
            <person name="Parkhill J."/>
            <person name="Rea M.C."/>
            <person name="O'Sullivan O."/>
            <person name="Ritari J."/>
            <person name="Douillard F.P."/>
            <person name="Paul Ross R."/>
            <person name="Yang R."/>
            <person name="Briner A.E."/>
            <person name="Felis G.E."/>
            <person name="de Vos W.M."/>
            <person name="Barrangou R."/>
            <person name="Klaenhammer T.R."/>
            <person name="Caufield P.W."/>
            <person name="Cui Y."/>
            <person name="Zhang H."/>
            <person name="O'Toole P.W."/>
        </authorList>
    </citation>
    <scope>NUCLEOTIDE SEQUENCE [LARGE SCALE GENOMIC DNA]</scope>
    <source>
        <strain evidence="11 12">DSM 20003</strain>
    </source>
</reference>
<comment type="pathway">
    <text evidence="2 9">Cofactor biosynthesis; molybdopterin biosynthesis.</text>
</comment>
<dbReference type="Proteomes" id="UP000051461">
    <property type="component" value="Unassembled WGS sequence"/>
</dbReference>
<comment type="function">
    <text evidence="1 9">Catalyzes the insertion of molybdate into adenylated molybdopterin with the concomitant release of AMP.</text>
</comment>
<dbReference type="InterPro" id="IPR036135">
    <property type="entry name" value="MoeA_linker/N_sf"/>
</dbReference>
<dbReference type="InterPro" id="IPR036688">
    <property type="entry name" value="MoeA_C_domain_IV_sf"/>
</dbReference>
<evidence type="ECO:0000313" key="12">
    <source>
        <dbReference type="Proteomes" id="UP000051461"/>
    </source>
</evidence>
<evidence type="ECO:0000313" key="11">
    <source>
        <dbReference type="EMBL" id="KRK33410.1"/>
    </source>
</evidence>
<evidence type="ECO:0000259" key="10">
    <source>
        <dbReference type="SMART" id="SM00852"/>
    </source>
</evidence>
<organism evidence="11 12">
    <name type="scientific">Loigolactobacillus bifermentans DSM 20003</name>
    <dbReference type="NCBI Taxonomy" id="1423726"/>
    <lineage>
        <taxon>Bacteria</taxon>
        <taxon>Bacillati</taxon>
        <taxon>Bacillota</taxon>
        <taxon>Bacilli</taxon>
        <taxon>Lactobacillales</taxon>
        <taxon>Lactobacillaceae</taxon>
        <taxon>Loigolactobacillus</taxon>
    </lineage>
</organism>
<dbReference type="SUPFAM" id="SSF63867">
    <property type="entry name" value="MoeA C-terminal domain-like"/>
    <property type="match status" value="1"/>
</dbReference>
<dbReference type="OrthoDB" id="9804758at2"/>
<dbReference type="AlphaFoldDB" id="A0A0R1GPU6"/>
<dbReference type="Pfam" id="PF00994">
    <property type="entry name" value="MoCF_biosynth"/>
    <property type="match status" value="1"/>
</dbReference>
<dbReference type="SUPFAM" id="SSF63882">
    <property type="entry name" value="MoeA N-terminal region -like"/>
    <property type="match status" value="1"/>
</dbReference>
<keyword evidence="6 9" id="KW-0500">Molybdenum</keyword>
<dbReference type="InterPro" id="IPR005111">
    <property type="entry name" value="MoeA_C_domain_IV"/>
</dbReference>
<dbReference type="STRING" id="1423726.FC07_GL001171"/>
<dbReference type="InterPro" id="IPR005110">
    <property type="entry name" value="MoeA_linker/N"/>
</dbReference>
<dbReference type="NCBIfam" id="TIGR00177">
    <property type="entry name" value="molyb_syn"/>
    <property type="match status" value="1"/>
</dbReference>
<dbReference type="GO" id="GO:0005829">
    <property type="term" value="C:cytosol"/>
    <property type="evidence" value="ECO:0007669"/>
    <property type="project" value="TreeGrafter"/>
</dbReference>
<protein>
    <recommendedName>
        <fullName evidence="5 9">Molybdopterin molybdenumtransferase</fullName>
        <ecNumber evidence="4 9">2.10.1.1</ecNumber>
    </recommendedName>
</protein>
<dbReference type="Gene3D" id="3.90.105.10">
    <property type="entry name" value="Molybdopterin biosynthesis moea protein, domain 2"/>
    <property type="match status" value="1"/>
</dbReference>
<evidence type="ECO:0000256" key="9">
    <source>
        <dbReference type="RuleBase" id="RU365090"/>
    </source>
</evidence>
<dbReference type="EC" id="2.10.1.1" evidence="4 9"/>
<keyword evidence="7 9" id="KW-0501">Molybdenum cofactor biosynthesis</keyword>
<comment type="caution">
    <text evidence="11">The sequence shown here is derived from an EMBL/GenBank/DDBJ whole genome shotgun (WGS) entry which is preliminary data.</text>
</comment>
<evidence type="ECO:0000256" key="8">
    <source>
        <dbReference type="ARBA" id="ARBA00047317"/>
    </source>
</evidence>
<sequence>MIELEQAVALAKQHLTPQTKTERLPIEEAFGRVTAHELLAPIAVPNFERSGMDGYAVFAEDTLAATPERPVYLTVQGSLFAGDDPAGFQAKPGTTVRIMTGGAIPKGYNAVVKQELTDYGEKTVAIQRAVTVGQNFAPIGEDIRPGQMIFPAHSRLNCESIGVLASLGLTEIEVLRPLRVGLLATGNELAQPGQALQAGQIYNSTTFALAQYLRQSGSQVVFRLTCPDDPNQFVQILQQYADQVDLIITTGGVSVGQRDFIPGAIRAISGTELFHFVQMKPGTPLMAATWQHKVILALSGNPFASMVNFHLLYWPLLAHFLGNQQFNLQQRQVPLLVGDSKPRHLRNFMRGQLTPAGVKITPGGHHSSVFHNLVDSNCLIEQPRNQALALGQTVTVYQWPQS</sequence>
<keyword evidence="12" id="KW-1185">Reference proteome</keyword>
<dbReference type="SMART" id="SM00852">
    <property type="entry name" value="MoCF_biosynth"/>
    <property type="match status" value="1"/>
</dbReference>
<feature type="domain" description="MoaB/Mog" evidence="10">
    <location>
        <begin position="181"/>
        <end position="319"/>
    </location>
</feature>
<evidence type="ECO:0000256" key="2">
    <source>
        <dbReference type="ARBA" id="ARBA00005046"/>
    </source>
</evidence>
<name>A0A0R1GPU6_9LACO</name>
<accession>A0A0R1GPU6</accession>
<evidence type="ECO:0000256" key="6">
    <source>
        <dbReference type="ARBA" id="ARBA00022505"/>
    </source>
</evidence>
<proteinExistence type="inferred from homology"/>